<evidence type="ECO:0000256" key="1">
    <source>
        <dbReference type="SAM" id="SignalP"/>
    </source>
</evidence>
<reference evidence="2" key="1">
    <citation type="submission" date="2008-01" db="EMBL/GenBank/DDBJ databases">
        <title>Complete sequence of Shewanella halifaxensis HAW-EB4.</title>
        <authorList>
            <consortium name="US DOE Joint Genome Institute"/>
            <person name="Copeland A."/>
            <person name="Lucas S."/>
            <person name="Lapidus A."/>
            <person name="Glavina del Rio T."/>
            <person name="Dalin E."/>
            <person name="Tice H."/>
            <person name="Bruce D."/>
            <person name="Goodwin L."/>
            <person name="Pitluck S."/>
            <person name="Sims D."/>
            <person name="Brettin T."/>
            <person name="Detter J.C."/>
            <person name="Han C."/>
            <person name="Kuske C.R."/>
            <person name="Schmutz J."/>
            <person name="Larimer F."/>
            <person name="Land M."/>
            <person name="Hauser L."/>
            <person name="Kyrpides N."/>
            <person name="Kim E."/>
            <person name="Zhao J.-S."/>
            <person name="Richardson P."/>
        </authorList>
    </citation>
    <scope>NUCLEOTIDE SEQUENCE [LARGE SCALE GENOMIC DNA]</scope>
    <source>
        <strain evidence="2">HAW-EB4</strain>
    </source>
</reference>
<dbReference type="AlphaFoldDB" id="B0TLY5"/>
<dbReference type="RefSeq" id="WP_012277885.1">
    <property type="nucleotide sequence ID" value="NC_010334.1"/>
</dbReference>
<evidence type="ECO:0000313" key="3">
    <source>
        <dbReference type="Proteomes" id="UP000001317"/>
    </source>
</evidence>
<protein>
    <recommendedName>
        <fullName evidence="4">Lipoprotein</fullName>
    </recommendedName>
</protein>
<organism evidence="2 3">
    <name type="scientific">Shewanella halifaxensis (strain HAW-EB4)</name>
    <dbReference type="NCBI Taxonomy" id="458817"/>
    <lineage>
        <taxon>Bacteria</taxon>
        <taxon>Pseudomonadati</taxon>
        <taxon>Pseudomonadota</taxon>
        <taxon>Gammaproteobacteria</taxon>
        <taxon>Alteromonadales</taxon>
        <taxon>Shewanellaceae</taxon>
        <taxon>Shewanella</taxon>
    </lineage>
</organism>
<keyword evidence="1" id="KW-0732">Signal</keyword>
<evidence type="ECO:0000313" key="2">
    <source>
        <dbReference type="EMBL" id="ABZ77357.1"/>
    </source>
</evidence>
<dbReference type="HOGENOM" id="CLU_844523_0_0_6"/>
<evidence type="ECO:0008006" key="4">
    <source>
        <dbReference type="Google" id="ProtNLM"/>
    </source>
</evidence>
<dbReference type="STRING" id="458817.Shal_2805"/>
<dbReference type="Proteomes" id="UP000001317">
    <property type="component" value="Chromosome"/>
</dbReference>
<name>B0TLY5_SHEHH</name>
<gene>
    <name evidence="2" type="ordered locus">Shal_2805</name>
</gene>
<feature type="chain" id="PRO_5002753822" description="Lipoprotein" evidence="1">
    <location>
        <begin position="20"/>
        <end position="332"/>
    </location>
</feature>
<sequence length="332" mass="36248">MLNKTVVALSVSLLLGACASSPENVCHPNTMVNIETSDVPTIKSGDKQYIVLPIDINFEESAADKLKATLINQLETQLINSGVKVVDRNLASKLQTEIKLAEQSGRYNTKGVPIADFAIITEVTKSELSKSHNETRYYENKDGETKKIPASCDYRVEFAAITKVVSLPNMTLIKRIELRGNDSFSTETTNSRCPISEAQYSGLALASAIESIEHDGELKELLAPSAPVLELRHCDSGPMVKIGMGSKTNIQPDTEVSFANAIKNSEGEIETFAVGEGDVVDIPMHGIKPEYSWVMINEETALKIKKGDEARIVPKRCSSYLDLECQARAIGL</sequence>
<dbReference type="eggNOG" id="ENOG503374E">
    <property type="taxonomic scope" value="Bacteria"/>
</dbReference>
<proteinExistence type="predicted"/>
<dbReference type="OrthoDB" id="6251232at2"/>
<feature type="signal peptide" evidence="1">
    <location>
        <begin position="1"/>
        <end position="19"/>
    </location>
</feature>
<dbReference type="KEGG" id="shl:Shal_2805"/>
<dbReference type="PROSITE" id="PS51257">
    <property type="entry name" value="PROKAR_LIPOPROTEIN"/>
    <property type="match status" value="1"/>
</dbReference>
<accession>B0TLY5</accession>
<dbReference type="EMBL" id="CP000931">
    <property type="protein sequence ID" value="ABZ77357.1"/>
    <property type="molecule type" value="Genomic_DNA"/>
</dbReference>
<keyword evidence="3" id="KW-1185">Reference proteome</keyword>